<name>A0A933GNC6_UNCTE</name>
<dbReference type="Proteomes" id="UP000772181">
    <property type="component" value="Unassembled WGS sequence"/>
</dbReference>
<evidence type="ECO:0000313" key="1">
    <source>
        <dbReference type="EMBL" id="MBI4596591.1"/>
    </source>
</evidence>
<comment type="caution">
    <text evidence="1">The sequence shown here is derived from an EMBL/GenBank/DDBJ whole genome shotgun (WGS) entry which is preliminary data.</text>
</comment>
<sequence>MILSDTNILSTFAKIQELCLLVRLFGGERIGIVPAVFEELQNGVTEGYVALKPVIENIEKSQIDLVLPGTDEILEKATLPKSFDEGERETIAVAKSRAYAILTNERLIKNWCNKAGIKCFDLPAILSALWRTELLTKEGVQELCRQIEEKDRVVFKDKEQIFID</sequence>
<dbReference type="EMBL" id="JACQWF010000412">
    <property type="protein sequence ID" value="MBI4596591.1"/>
    <property type="molecule type" value="Genomic_DNA"/>
</dbReference>
<organism evidence="1 2">
    <name type="scientific">Tectimicrobiota bacterium</name>
    <dbReference type="NCBI Taxonomy" id="2528274"/>
    <lineage>
        <taxon>Bacteria</taxon>
        <taxon>Pseudomonadati</taxon>
        <taxon>Nitrospinota/Tectimicrobiota group</taxon>
        <taxon>Candidatus Tectimicrobiota</taxon>
    </lineage>
</organism>
<protein>
    <recommendedName>
        <fullName evidence="3">PIN domain-containing protein</fullName>
    </recommendedName>
</protein>
<evidence type="ECO:0008006" key="3">
    <source>
        <dbReference type="Google" id="ProtNLM"/>
    </source>
</evidence>
<dbReference type="InterPro" id="IPR021799">
    <property type="entry name" value="PIN-like_prokaryotic"/>
</dbReference>
<accession>A0A933GNC6</accession>
<dbReference type="InterPro" id="IPR029060">
    <property type="entry name" value="PIN-like_dom_sf"/>
</dbReference>
<reference evidence="1" key="1">
    <citation type="submission" date="2020-07" db="EMBL/GenBank/DDBJ databases">
        <title>Huge and variable diversity of episymbiotic CPR bacteria and DPANN archaea in groundwater ecosystems.</title>
        <authorList>
            <person name="He C.Y."/>
            <person name="Keren R."/>
            <person name="Whittaker M."/>
            <person name="Farag I.F."/>
            <person name="Doudna J."/>
            <person name="Cate J.H.D."/>
            <person name="Banfield J.F."/>
        </authorList>
    </citation>
    <scope>NUCLEOTIDE SEQUENCE</scope>
    <source>
        <strain evidence="1">NC_groundwater_1482_Ag_S-0.65um_47_24</strain>
    </source>
</reference>
<dbReference type="SUPFAM" id="SSF88723">
    <property type="entry name" value="PIN domain-like"/>
    <property type="match status" value="1"/>
</dbReference>
<gene>
    <name evidence="1" type="ORF">HY730_09505</name>
</gene>
<dbReference type="AlphaFoldDB" id="A0A933GNC6"/>
<evidence type="ECO:0000313" key="2">
    <source>
        <dbReference type="Proteomes" id="UP000772181"/>
    </source>
</evidence>
<dbReference type="Pfam" id="PF11848">
    <property type="entry name" value="DUF3368"/>
    <property type="match status" value="1"/>
</dbReference>
<proteinExistence type="predicted"/>